<gene>
    <name evidence="5" type="ORF">GCM10009119_16720</name>
</gene>
<dbReference type="InterPro" id="IPR006652">
    <property type="entry name" value="Kelch_1"/>
</dbReference>
<protein>
    <submittedName>
        <fullName evidence="5">Kelch repeat-containing protein</fullName>
    </submittedName>
</protein>
<dbReference type="InterPro" id="IPR056737">
    <property type="entry name" value="Beta-prop_ATRN-MKLN-like"/>
</dbReference>
<dbReference type="PANTHER" id="PTHR24412:SF489">
    <property type="entry name" value="RING FINGER DOMAIN AND KELCH REPEAT-CONTAINING PROTEIN DDB_G0271372"/>
    <property type="match status" value="1"/>
</dbReference>
<dbReference type="Proteomes" id="UP001500469">
    <property type="component" value="Unassembled WGS sequence"/>
</dbReference>
<name>A0ABN1MZQ4_9BACT</name>
<dbReference type="Pfam" id="PF24981">
    <property type="entry name" value="Beta-prop_ATRN-LZTR1"/>
    <property type="match status" value="1"/>
</dbReference>
<dbReference type="SUPFAM" id="SSF117281">
    <property type="entry name" value="Kelch motif"/>
    <property type="match status" value="1"/>
</dbReference>
<evidence type="ECO:0000256" key="1">
    <source>
        <dbReference type="ARBA" id="ARBA00022441"/>
    </source>
</evidence>
<keyword evidence="2" id="KW-0677">Repeat</keyword>
<dbReference type="PANTHER" id="PTHR24412">
    <property type="entry name" value="KELCH PROTEIN"/>
    <property type="match status" value="1"/>
</dbReference>
<evidence type="ECO:0000256" key="3">
    <source>
        <dbReference type="SAM" id="SignalP"/>
    </source>
</evidence>
<feature type="chain" id="PRO_5047400098" evidence="3">
    <location>
        <begin position="19"/>
        <end position="322"/>
    </location>
</feature>
<evidence type="ECO:0000313" key="6">
    <source>
        <dbReference type="Proteomes" id="UP001500469"/>
    </source>
</evidence>
<evidence type="ECO:0000259" key="4">
    <source>
        <dbReference type="Pfam" id="PF24981"/>
    </source>
</evidence>
<keyword evidence="1" id="KW-0880">Kelch repeat</keyword>
<feature type="signal peptide" evidence="3">
    <location>
        <begin position="1"/>
        <end position="18"/>
    </location>
</feature>
<organism evidence="5 6">
    <name type="scientific">Algoriphagus jejuensis</name>
    <dbReference type="NCBI Taxonomy" id="419934"/>
    <lineage>
        <taxon>Bacteria</taxon>
        <taxon>Pseudomonadati</taxon>
        <taxon>Bacteroidota</taxon>
        <taxon>Cytophagia</taxon>
        <taxon>Cytophagales</taxon>
        <taxon>Cyclobacteriaceae</taxon>
        <taxon>Algoriphagus</taxon>
    </lineage>
</organism>
<sequence>MKNLLFALLFLFSLPAYSQDTWTVITPTNEATPRHENSFVECDGKLYSLGGRGERPVEEYDLKTNTWTKVADAPMEISHFQAVTYKDEIWVIGAFTGGYPHETPIPNAWIFNPKTKTWREGPAIPTDRLRGSAGVFVRDDKIYLICGIQDGHWDGFVSWFDELDPKTGKWITLADAPRPRDHVSAAMVGDRLYLAGGRTSNAKNNRVIDTTIKEVDYYDFKTSTWTTIDAVIPTERAGNSNLGIGPYLVVMNGESGVQVPAHSEVEVLDTRTNTWSTLPNLLQGRHGTGTVFLDGKIYVQAGSGNRGGGPELSEMEVIEWNK</sequence>
<dbReference type="InterPro" id="IPR015915">
    <property type="entry name" value="Kelch-typ_b-propeller"/>
</dbReference>
<feature type="domain" description="Attractin/MKLN-like beta-propeller" evidence="4">
    <location>
        <begin position="18"/>
        <end position="256"/>
    </location>
</feature>
<dbReference type="Gene3D" id="2.120.10.80">
    <property type="entry name" value="Kelch-type beta propeller"/>
    <property type="match status" value="2"/>
</dbReference>
<dbReference type="RefSeq" id="WP_343850346.1">
    <property type="nucleotide sequence ID" value="NZ_BAAAFI010000007.1"/>
</dbReference>
<evidence type="ECO:0000256" key="2">
    <source>
        <dbReference type="ARBA" id="ARBA00022737"/>
    </source>
</evidence>
<accession>A0ABN1MZQ4</accession>
<keyword evidence="3" id="KW-0732">Signal</keyword>
<evidence type="ECO:0000313" key="5">
    <source>
        <dbReference type="EMBL" id="GAA0878704.1"/>
    </source>
</evidence>
<proteinExistence type="predicted"/>
<dbReference type="EMBL" id="BAAAFI010000007">
    <property type="protein sequence ID" value="GAA0878704.1"/>
    <property type="molecule type" value="Genomic_DNA"/>
</dbReference>
<comment type="caution">
    <text evidence="5">The sequence shown here is derived from an EMBL/GenBank/DDBJ whole genome shotgun (WGS) entry which is preliminary data.</text>
</comment>
<dbReference type="SMART" id="SM00612">
    <property type="entry name" value="Kelch"/>
    <property type="match status" value="5"/>
</dbReference>
<reference evidence="5 6" key="1">
    <citation type="journal article" date="2019" name="Int. J. Syst. Evol. Microbiol.">
        <title>The Global Catalogue of Microorganisms (GCM) 10K type strain sequencing project: providing services to taxonomists for standard genome sequencing and annotation.</title>
        <authorList>
            <consortium name="The Broad Institute Genomics Platform"/>
            <consortium name="The Broad Institute Genome Sequencing Center for Infectious Disease"/>
            <person name="Wu L."/>
            <person name="Ma J."/>
        </authorList>
    </citation>
    <scope>NUCLEOTIDE SEQUENCE [LARGE SCALE GENOMIC DNA]</scope>
    <source>
        <strain evidence="5 6">JCM 16112</strain>
    </source>
</reference>
<keyword evidence="6" id="KW-1185">Reference proteome</keyword>